<feature type="transmembrane region" description="Helical" evidence="1">
    <location>
        <begin position="141"/>
        <end position="165"/>
    </location>
</feature>
<proteinExistence type="predicted"/>
<dbReference type="RefSeq" id="WP_005963827.1">
    <property type="nucleotide sequence ID" value="NZ_ALKK01000073.1"/>
</dbReference>
<feature type="transmembrane region" description="Helical" evidence="1">
    <location>
        <begin position="185"/>
        <end position="209"/>
    </location>
</feature>
<keyword evidence="1" id="KW-1133">Transmembrane helix</keyword>
<evidence type="ECO:0000313" key="3">
    <source>
        <dbReference type="Proteomes" id="UP000003120"/>
    </source>
</evidence>
<gene>
    <name evidence="2" type="ORF">HMPREF1127_0910</name>
</gene>
<sequence>MRKYFTIFKIALSNQLEYRMNFVSSFLFSLLPFGVNTLLWVAVAMKNKNMLLGVNEILCYYFVTLIVSNITTTSCIFKISDDIRLGELSKYIIKPYHYILYQLMLDMSQRVIFMTMNAIPIFLIYIFLSRYMTFSVRIERIILMLFFLGMGYLINFFIDFTIALYSFYFSRISSLYTSIKVIRNILAGSVFPLIMLPVKTLSVFLKLPFAYTSYFPTMFLIEDMPIRMAMPYMLIAVLWLFVFILGCIGLWKKGIKKYCAFGG</sequence>
<protein>
    <submittedName>
        <fullName evidence="2">ABC-2 family transporter protein</fullName>
    </submittedName>
</protein>
<dbReference type="InterPro" id="IPR010390">
    <property type="entry name" value="ABC-2_transporter-like"/>
</dbReference>
<dbReference type="GeneID" id="75075727"/>
<comment type="caution">
    <text evidence="2">The sequence shown here is derived from an EMBL/GenBank/DDBJ whole genome shotgun (WGS) entry which is preliminary data.</text>
</comment>
<feature type="transmembrane region" description="Helical" evidence="1">
    <location>
        <begin position="57"/>
        <end position="77"/>
    </location>
</feature>
<name>A0AAN3VUE0_9FUSO</name>
<evidence type="ECO:0000256" key="1">
    <source>
        <dbReference type="SAM" id="Phobius"/>
    </source>
</evidence>
<dbReference type="PANTHER" id="PTHR36832">
    <property type="entry name" value="SLR1174 PROTEIN-RELATED"/>
    <property type="match status" value="1"/>
</dbReference>
<feature type="transmembrane region" description="Helical" evidence="1">
    <location>
        <begin position="111"/>
        <end position="129"/>
    </location>
</feature>
<feature type="transmembrane region" description="Helical" evidence="1">
    <location>
        <begin position="229"/>
        <end position="251"/>
    </location>
</feature>
<keyword evidence="1" id="KW-0812">Transmembrane</keyword>
<dbReference type="EMBL" id="ALKK01000073">
    <property type="protein sequence ID" value="EJU15698.1"/>
    <property type="molecule type" value="Genomic_DNA"/>
</dbReference>
<feature type="transmembrane region" description="Helical" evidence="1">
    <location>
        <begin position="21"/>
        <end position="45"/>
    </location>
</feature>
<organism evidence="2 3">
    <name type="scientific">Fusobacterium necrophorum subsp. funduliforme Fnf 1007</name>
    <dbReference type="NCBI Taxonomy" id="1161424"/>
    <lineage>
        <taxon>Bacteria</taxon>
        <taxon>Fusobacteriati</taxon>
        <taxon>Fusobacteriota</taxon>
        <taxon>Fusobacteriia</taxon>
        <taxon>Fusobacteriales</taxon>
        <taxon>Fusobacteriaceae</taxon>
        <taxon>Fusobacterium</taxon>
    </lineage>
</organism>
<evidence type="ECO:0000313" key="2">
    <source>
        <dbReference type="EMBL" id="EJU15698.1"/>
    </source>
</evidence>
<keyword evidence="1" id="KW-0472">Membrane</keyword>
<dbReference type="PANTHER" id="PTHR36832:SF1">
    <property type="entry name" value="SLR1174 PROTEIN"/>
    <property type="match status" value="1"/>
</dbReference>
<dbReference type="Proteomes" id="UP000003120">
    <property type="component" value="Unassembled WGS sequence"/>
</dbReference>
<accession>A0AAN3VUE0</accession>
<reference evidence="2 3" key="1">
    <citation type="submission" date="2012-07" db="EMBL/GenBank/DDBJ databases">
        <authorList>
            <person name="Durkin A.S."/>
            <person name="McCorrison J."/>
            <person name="Torralba M."/>
            <person name="Gillis M."/>
            <person name="Methe B."/>
            <person name="Sutton G."/>
            <person name="Nelson K.E."/>
        </authorList>
    </citation>
    <scope>NUCLEOTIDE SEQUENCE [LARGE SCALE GENOMIC DNA]</scope>
    <source>
        <strain evidence="2 3">Fnf 1007</strain>
    </source>
</reference>
<dbReference type="AlphaFoldDB" id="A0AAN3VUE0"/>
<dbReference type="Pfam" id="PF06182">
    <property type="entry name" value="ABC2_membrane_6"/>
    <property type="match status" value="1"/>
</dbReference>